<dbReference type="EMBL" id="KP211852">
    <property type="protein sequence ID" value="ANV79824.1"/>
    <property type="molecule type" value="Genomic_DNA"/>
</dbReference>
<dbReference type="AlphaFoldDB" id="A0A1B1TC25"/>
<evidence type="ECO:0000256" key="2">
    <source>
        <dbReference type="SAM" id="Phobius"/>
    </source>
</evidence>
<evidence type="ECO:0000313" key="3">
    <source>
        <dbReference type="EMBL" id="ANV79824.1"/>
    </source>
</evidence>
<feature type="region of interest" description="Disordered" evidence="1">
    <location>
        <begin position="1016"/>
        <end position="1052"/>
    </location>
</feature>
<keyword evidence="2" id="KW-0472">Membrane</keyword>
<protein>
    <recommendedName>
        <fullName evidence="4">Alpha-galactosidase NEW3 domain-containing protein</fullName>
    </recommendedName>
</protein>
<accession>A0A1B1TC25</accession>
<organism evidence="3">
    <name type="scientific">uncultured Poseidoniia archaeon</name>
    <dbReference type="NCBI Taxonomy" id="1697135"/>
    <lineage>
        <taxon>Archaea</taxon>
        <taxon>Methanobacteriati</taxon>
        <taxon>Thermoplasmatota</taxon>
        <taxon>Candidatus Poseidoniia</taxon>
        <taxon>environmental samples</taxon>
    </lineage>
</organism>
<proteinExistence type="predicted"/>
<keyword evidence="2" id="KW-0812">Transmembrane</keyword>
<feature type="compositionally biased region" description="Acidic residues" evidence="1">
    <location>
        <begin position="1018"/>
        <end position="1030"/>
    </location>
</feature>
<reference evidence="3" key="2">
    <citation type="journal article" date="2015" name="ISME J.">
        <title>A new class of marine Euryarchaeota group II from the Mediterranean deep chlorophyll maximum.</title>
        <authorList>
            <person name="Martin-Cuadrado A.B."/>
            <person name="Garcia-Heredia I."/>
            <person name="Molto A.G."/>
            <person name="Lopez-Ubeda R."/>
            <person name="Kimes N."/>
            <person name="Lopez-Garcia P."/>
            <person name="Moreira D."/>
            <person name="Rodriguez-Valera F."/>
        </authorList>
    </citation>
    <scope>NUCLEOTIDE SEQUENCE</scope>
</reference>
<feature type="transmembrane region" description="Helical" evidence="2">
    <location>
        <begin position="979"/>
        <end position="996"/>
    </location>
</feature>
<feature type="region of interest" description="Disordered" evidence="1">
    <location>
        <begin position="1"/>
        <end position="25"/>
    </location>
</feature>
<reference evidence="3" key="1">
    <citation type="submission" date="2014-11" db="EMBL/GenBank/DDBJ databases">
        <authorList>
            <person name="Zhu J."/>
            <person name="Qi W."/>
            <person name="Song R."/>
        </authorList>
    </citation>
    <scope>NUCLEOTIDE SEQUENCE</scope>
</reference>
<evidence type="ECO:0008006" key="4">
    <source>
        <dbReference type="Google" id="ProtNLM"/>
    </source>
</evidence>
<name>A0A1B1TC25_9ARCH</name>
<keyword evidence="2" id="KW-1133">Transmembrane helix</keyword>
<evidence type="ECO:0000256" key="1">
    <source>
        <dbReference type="SAM" id="MobiDB-lite"/>
    </source>
</evidence>
<sequence length="1052" mass="115861">MVQGVGFEPTKALPPELKSGPFDHSGTPACHRRTNLVLNRAAPICPGNRCICGTYDENSLTPCEQPGSVQVTRNARRGVKTARIALFLTLLMLTPLYSSQVTNLELEESPILSNTEETIELYTLYLASADSTTDGDGLITTKIPDSGGQETASALDETIEFISQELLSSIEVFGRPNQGSSSGTYYLPLDLFLKAVGPSGSSVDWTINVRAGGSSIGQAEWSADACNTGIGNSCNFDHEEFEVDLGSTSSFMILEDETIEITISAEMSGCDSSGGPFGSTCTAEVAWNEIDGESNRHSEIEVETNAISNSVVYLQRDGDELSEGPVLEWYPNDIIDQRLMQFTFDVKSAFGRYDIDSVRLLLRDSLGNYRIDKEISDDDPDIDDTNEGIFGHYSWTYPGGVPAGEYTVELEVTDIQGNLVLIEHQPVEMHQFGVSINHGMDRQTEYIAPGEITPIPLQLVHRGDSTKSMSVELEVMTNLGSSWLIEFDSDSSIYSLDAGGDILNPILTLQAPDDLTGTPSSIDIRAVAEAEVNGVQTVVHQDTLNVILEKIDVFQPPAVSVWDEEHELPIANSTRPDDIDNTIPRYVEYGEFTPFLLEIFNTGFDADMFRIDVLKRSKSIIQVYDNNTGERILEDVGDGTFHSSFLERHATQVLLLNIKPSNDRADDDLGTIEIEVTSSGNSSLRSTIIFTIQRTFGIRAEVSQDCDGSPLGQIEVSLCSPGSDNAVVDLRARITSSANSGDTALWWRIQNPATLQENLDISPIYGQWQFRIEDENNEAVPRVSLSPGGFIEVFVTVTLTTQVEQGNHTIYLRVIEDTEESDPRYFDLPMTFEIASDMPNLEIVQVTQDRKLLPGEDYSIQMKVKNEGNTEMTILLDAEVDQQGWTAEIEGPSGSTFIQLGAYEELSFNLKVFVPSDANNGDKIPVLVTAMPLAYVIDGTLDTSQSWSDDFTAKKTVIMTVDLGNVIDIIINEISHPRPLTLIVLVVGFLLIIAGVQSSMNRRKWASHMALIESMNRDDEDEDEGVEIEESVPMIEELADSNRYDDDDIELV</sequence>